<dbReference type="InterPro" id="IPR035979">
    <property type="entry name" value="RBD_domain_sf"/>
</dbReference>
<evidence type="ECO:0000313" key="8">
    <source>
        <dbReference type="Proteomes" id="UP000887565"/>
    </source>
</evidence>
<dbReference type="SMART" id="SM00360">
    <property type="entry name" value="RRM"/>
    <property type="match status" value="3"/>
</dbReference>
<evidence type="ECO:0000256" key="4">
    <source>
        <dbReference type="ARBA" id="ARBA00023242"/>
    </source>
</evidence>
<accession>A0A915JQB0</accession>
<keyword evidence="4" id="KW-0539">Nucleus</keyword>
<evidence type="ECO:0000256" key="1">
    <source>
        <dbReference type="ARBA" id="ARBA00004123"/>
    </source>
</evidence>
<feature type="compositionally biased region" description="Basic and acidic residues" evidence="6">
    <location>
        <begin position="130"/>
        <end position="151"/>
    </location>
</feature>
<feature type="domain" description="RRM" evidence="7">
    <location>
        <begin position="156"/>
        <end position="237"/>
    </location>
</feature>
<evidence type="ECO:0000256" key="3">
    <source>
        <dbReference type="ARBA" id="ARBA00022884"/>
    </source>
</evidence>
<dbReference type="FunFam" id="3.30.70.330:FF:000182">
    <property type="entry name" value="RNA-binding motif protein 28"/>
    <property type="match status" value="1"/>
</dbReference>
<evidence type="ECO:0000256" key="6">
    <source>
        <dbReference type="SAM" id="MobiDB-lite"/>
    </source>
</evidence>
<dbReference type="WBParaSite" id="nRc.2.0.1.t28292-RA">
    <property type="protein sequence ID" value="nRc.2.0.1.t28292-RA"/>
    <property type="gene ID" value="nRc.2.0.1.g28292"/>
</dbReference>
<feature type="region of interest" description="Disordered" evidence="6">
    <location>
        <begin position="450"/>
        <end position="499"/>
    </location>
</feature>
<organism evidence="8 9">
    <name type="scientific">Romanomermis culicivorax</name>
    <name type="common">Nematode worm</name>
    <dbReference type="NCBI Taxonomy" id="13658"/>
    <lineage>
        <taxon>Eukaryota</taxon>
        <taxon>Metazoa</taxon>
        <taxon>Ecdysozoa</taxon>
        <taxon>Nematoda</taxon>
        <taxon>Enoplea</taxon>
        <taxon>Dorylaimia</taxon>
        <taxon>Mermithida</taxon>
        <taxon>Mermithoidea</taxon>
        <taxon>Mermithidae</taxon>
        <taxon>Romanomermis</taxon>
    </lineage>
</organism>
<dbReference type="Proteomes" id="UP000887565">
    <property type="component" value="Unplaced"/>
</dbReference>
<dbReference type="InterPro" id="IPR051945">
    <property type="entry name" value="RRM_MRD1_RNA_proc_ribogen"/>
</dbReference>
<feature type="compositionally biased region" description="Acidic residues" evidence="6">
    <location>
        <begin position="112"/>
        <end position="121"/>
    </location>
</feature>
<dbReference type="Pfam" id="PF00076">
    <property type="entry name" value="RRM_1"/>
    <property type="match status" value="3"/>
</dbReference>
<feature type="compositionally biased region" description="Basic and acidic residues" evidence="6">
    <location>
        <begin position="479"/>
        <end position="492"/>
    </location>
</feature>
<sequence length="499" mass="56559">MLYSEIIFNSIVRCFFKCKEEDVRRAFEKFGSIVEIDMPQKKGGFAGFCFVQFKAYKEAAQAMKEINGHEIKDRVVAVDWAIPKDQYMTAVIEERQQQKQKELKVKANKDDSSDEDGDTENEAGTSVENKAIEKKATKVPKDKPELTKPSDVNEGKTLFVRGLPFDVDDDELKNFFGKFGDLHYALICKFHDSSISKGSGFVKFVDKKSADACLAAQNNGESFMLKGRQLLVCPAVEKNDVAKIAADKNKDTEPKDKRNLHLLRVGLIRAGTQEANNMSAPDSAKRLRIEAANRKKIKDLNIFVSATRIVIHNLPLQLIDNKLKILCLKAVGDRNCVIKECRVMRDLDRTNNQGKGKSRGYAFVEFDQHEHALACLKALNNNPEIFTDVKRPIVEFSLENRLALNARAIRLEKSRLNRNKKDEKLNGGTFEPAKKKRKLIYKPLVVPAAANAPKRTFPSHMGPKIRTSKTRNFQKNQKKKENSKTDRKNSRENKKKVVG</sequence>
<dbReference type="SUPFAM" id="SSF54928">
    <property type="entry name" value="RNA-binding domain, RBD"/>
    <property type="match status" value="2"/>
</dbReference>
<dbReference type="PROSITE" id="PS50102">
    <property type="entry name" value="RRM"/>
    <property type="match status" value="3"/>
</dbReference>
<dbReference type="Gene3D" id="3.30.70.330">
    <property type="match status" value="3"/>
</dbReference>
<feature type="domain" description="RRM" evidence="7">
    <location>
        <begin position="4"/>
        <end position="83"/>
    </location>
</feature>
<dbReference type="InterPro" id="IPR012677">
    <property type="entry name" value="Nucleotide-bd_a/b_plait_sf"/>
</dbReference>
<dbReference type="CDD" id="cd12415">
    <property type="entry name" value="RRM3_RBM28_like"/>
    <property type="match status" value="1"/>
</dbReference>
<name>A0A915JQB0_ROMCU</name>
<feature type="region of interest" description="Disordered" evidence="6">
    <location>
        <begin position="100"/>
        <end position="151"/>
    </location>
</feature>
<evidence type="ECO:0000256" key="2">
    <source>
        <dbReference type="ARBA" id="ARBA00022737"/>
    </source>
</evidence>
<dbReference type="OMA" id="GVRIKEX"/>
<dbReference type="InterPro" id="IPR000504">
    <property type="entry name" value="RRM_dom"/>
</dbReference>
<keyword evidence="2" id="KW-0677">Repeat</keyword>
<dbReference type="GO" id="GO:0003729">
    <property type="term" value="F:mRNA binding"/>
    <property type="evidence" value="ECO:0007669"/>
    <property type="project" value="TreeGrafter"/>
</dbReference>
<dbReference type="PANTHER" id="PTHR48039">
    <property type="entry name" value="RNA-BINDING MOTIF PROTEIN 14B"/>
    <property type="match status" value="1"/>
</dbReference>
<keyword evidence="8" id="KW-1185">Reference proteome</keyword>
<protein>
    <submittedName>
        <fullName evidence="9">RRM domain-containing protein</fullName>
    </submittedName>
</protein>
<feature type="domain" description="RRM" evidence="7">
    <location>
        <begin position="307"/>
        <end position="416"/>
    </location>
</feature>
<dbReference type="CDD" id="cd12416">
    <property type="entry name" value="RRM4_RBM28_like"/>
    <property type="match status" value="1"/>
</dbReference>
<evidence type="ECO:0000313" key="9">
    <source>
        <dbReference type="WBParaSite" id="nRc.2.0.1.t28292-RA"/>
    </source>
</evidence>
<proteinExistence type="predicted"/>
<dbReference type="AlphaFoldDB" id="A0A915JQB0"/>
<reference evidence="9" key="1">
    <citation type="submission" date="2022-11" db="UniProtKB">
        <authorList>
            <consortium name="WormBaseParasite"/>
        </authorList>
    </citation>
    <scope>IDENTIFICATION</scope>
</reference>
<keyword evidence="3 5" id="KW-0694">RNA-binding</keyword>
<dbReference type="PANTHER" id="PTHR48039:SF5">
    <property type="entry name" value="RNA-BINDING PROTEIN 28"/>
    <property type="match status" value="1"/>
</dbReference>
<evidence type="ECO:0000256" key="5">
    <source>
        <dbReference type="PROSITE-ProRule" id="PRU00176"/>
    </source>
</evidence>
<feature type="compositionally biased region" description="Basic and acidic residues" evidence="6">
    <location>
        <begin position="100"/>
        <end position="111"/>
    </location>
</feature>
<dbReference type="GO" id="GO:0005730">
    <property type="term" value="C:nucleolus"/>
    <property type="evidence" value="ECO:0007669"/>
    <property type="project" value="TreeGrafter"/>
</dbReference>
<comment type="subcellular location">
    <subcellularLocation>
        <location evidence="1">Nucleus</location>
    </subcellularLocation>
</comment>
<evidence type="ECO:0000259" key="7">
    <source>
        <dbReference type="PROSITE" id="PS50102"/>
    </source>
</evidence>